<reference evidence="6" key="1">
    <citation type="journal article" date="2015" name="Proc. Natl. Acad. Sci. U.S.A.">
        <title>Bacterial clade with the ribosomal RNA operon on a small plasmid rather than the chromosome.</title>
        <authorList>
            <person name="Anda M."/>
            <person name="Ohtsubo Y."/>
            <person name="Okubo T."/>
            <person name="Sugawara M."/>
            <person name="Nagata Y."/>
            <person name="Tsuda M."/>
            <person name="Minamisawa K."/>
            <person name="Mitsui H."/>
        </authorList>
    </citation>
    <scope>NUCLEOTIDE SEQUENCE</scope>
    <source>
        <strain evidence="6">JCM 14755</strain>
    </source>
</reference>
<dbReference type="InterPro" id="IPR000843">
    <property type="entry name" value="HTH_LacI"/>
</dbReference>
<keyword evidence="1" id="KW-0678">Repressor</keyword>
<dbReference type="CDD" id="cd01392">
    <property type="entry name" value="HTH_LacI"/>
    <property type="match status" value="1"/>
</dbReference>
<feature type="domain" description="HTH lacI-type" evidence="5">
    <location>
        <begin position="19"/>
        <end position="73"/>
    </location>
</feature>
<evidence type="ECO:0000256" key="1">
    <source>
        <dbReference type="ARBA" id="ARBA00022491"/>
    </source>
</evidence>
<keyword evidence="2" id="KW-0805">Transcription regulation</keyword>
<dbReference type="SUPFAM" id="SSF47413">
    <property type="entry name" value="lambda repressor-like DNA-binding domains"/>
    <property type="match status" value="1"/>
</dbReference>
<organism evidence="6">
    <name type="scientific">Aureimonas frigidaquae</name>
    <dbReference type="NCBI Taxonomy" id="424757"/>
    <lineage>
        <taxon>Bacteria</taxon>
        <taxon>Pseudomonadati</taxon>
        <taxon>Pseudomonadota</taxon>
        <taxon>Alphaproteobacteria</taxon>
        <taxon>Hyphomicrobiales</taxon>
        <taxon>Aurantimonadaceae</taxon>
        <taxon>Aureimonas</taxon>
    </lineage>
</organism>
<dbReference type="GO" id="GO:0000976">
    <property type="term" value="F:transcription cis-regulatory region binding"/>
    <property type="evidence" value="ECO:0007669"/>
    <property type="project" value="TreeGrafter"/>
</dbReference>
<dbReference type="RefSeq" id="WP_244490686.1">
    <property type="nucleotide sequence ID" value="NZ_BBWR01000002.1"/>
</dbReference>
<proteinExistence type="predicted"/>
<evidence type="ECO:0000313" key="6">
    <source>
        <dbReference type="EMBL" id="BAT28191.1"/>
    </source>
</evidence>
<dbReference type="InterPro" id="IPR028082">
    <property type="entry name" value="Peripla_BP_I"/>
</dbReference>
<dbReference type="CDD" id="cd06278">
    <property type="entry name" value="PBP1_LacI-like"/>
    <property type="match status" value="1"/>
</dbReference>
<dbReference type="SMART" id="SM00354">
    <property type="entry name" value="HTH_LACI"/>
    <property type="match status" value="1"/>
</dbReference>
<dbReference type="Gene3D" id="1.10.260.40">
    <property type="entry name" value="lambda repressor-like DNA-binding domains"/>
    <property type="match status" value="1"/>
</dbReference>
<accession>A0A0P0Z2J7</accession>
<dbReference type="InterPro" id="IPR046335">
    <property type="entry name" value="LacI/GalR-like_sensor"/>
</dbReference>
<protein>
    <submittedName>
        <fullName evidence="6">Putative transcriptional regulator lacI family</fullName>
    </submittedName>
</protein>
<keyword evidence="4" id="KW-0804">Transcription</keyword>
<evidence type="ECO:0000259" key="5">
    <source>
        <dbReference type="PROSITE" id="PS50932"/>
    </source>
</evidence>
<name>A0A0P0Z2J7_9HYPH</name>
<evidence type="ECO:0000256" key="4">
    <source>
        <dbReference type="ARBA" id="ARBA00023163"/>
    </source>
</evidence>
<dbReference type="EMBL" id="LC066377">
    <property type="protein sequence ID" value="BAT28191.1"/>
    <property type="molecule type" value="Genomic_DNA"/>
</dbReference>
<keyword evidence="3" id="KW-0238">DNA-binding</keyword>
<dbReference type="Pfam" id="PF00356">
    <property type="entry name" value="LacI"/>
    <property type="match status" value="1"/>
</dbReference>
<evidence type="ECO:0000256" key="2">
    <source>
        <dbReference type="ARBA" id="ARBA00023015"/>
    </source>
</evidence>
<dbReference type="PROSITE" id="PS50932">
    <property type="entry name" value="HTH_LACI_2"/>
    <property type="match status" value="1"/>
</dbReference>
<dbReference type="SUPFAM" id="SSF53822">
    <property type="entry name" value="Periplasmic binding protein-like I"/>
    <property type="match status" value="1"/>
</dbReference>
<dbReference type="Pfam" id="PF13377">
    <property type="entry name" value="Peripla_BP_3"/>
    <property type="match status" value="1"/>
</dbReference>
<dbReference type="PANTHER" id="PTHR30146">
    <property type="entry name" value="LACI-RELATED TRANSCRIPTIONAL REPRESSOR"/>
    <property type="match status" value="1"/>
</dbReference>
<dbReference type="Gene3D" id="3.40.50.2300">
    <property type="match status" value="2"/>
</dbReference>
<dbReference type="PANTHER" id="PTHR30146:SF95">
    <property type="entry name" value="RIBOSE OPERON REPRESSOR"/>
    <property type="match status" value="1"/>
</dbReference>
<dbReference type="GO" id="GO:0003700">
    <property type="term" value="F:DNA-binding transcription factor activity"/>
    <property type="evidence" value="ECO:0007669"/>
    <property type="project" value="TreeGrafter"/>
</dbReference>
<evidence type="ECO:0000256" key="3">
    <source>
        <dbReference type="ARBA" id="ARBA00023125"/>
    </source>
</evidence>
<dbReference type="AlphaFoldDB" id="A0A0P0Z2J7"/>
<sequence>MGQKLEIEPDRMKPDKKYASSTDVARLAGVSQSAVSRTFRPGASVSAETRRKVLAAAAELGYTPSLIPRIMLTQRSHLVAIVFGGLYNPFYSSVLELFTARLQEEGWQVLLVHVDSGHSFDDVVPKLSSYRVDAIVSALALLSAEAVALLESLRIPVISFNTPVRNAWISSVSCDNFGAAELMARHMHERGARRFAYVSGPVNSPANIDRRQGFEAGLRALGLPMPVVAEGDFRYESGRAATERLLSEGADFDALFCANDLLALGALDALRAHGRSVPQDVMVAGFDDIPAASWGAYELTTLVHDGERMVDTSISILHAATNMPPDPHDMSVTVPARLIARRTTDRRPAG</sequence>
<dbReference type="InterPro" id="IPR010982">
    <property type="entry name" value="Lambda_DNA-bd_dom_sf"/>
</dbReference>